<name>A0ACC3DHW1_9PEZI</name>
<protein>
    <submittedName>
        <fullName evidence="1">Uncharacterized protein</fullName>
    </submittedName>
</protein>
<dbReference type="Proteomes" id="UP001186974">
    <property type="component" value="Unassembled WGS sequence"/>
</dbReference>
<sequence>STVGHYLAKEMGLPYIEGDEYHPQTSVEKMANGIALTDADRWDWLVLLRQKAVQELEHGTSGVVVTCSALKRKYRDVIRIASYNDHNVLVHFIYLKAPKEVLLARVLAREGHFMGANMVESQFASLEEPTADETDVVTVDVTAGMPEVQASALKQIKQVAQIQAVASEEQQIGASSETSSS</sequence>
<organism evidence="1 2">
    <name type="scientific">Coniosporium uncinatum</name>
    <dbReference type="NCBI Taxonomy" id="93489"/>
    <lineage>
        <taxon>Eukaryota</taxon>
        <taxon>Fungi</taxon>
        <taxon>Dikarya</taxon>
        <taxon>Ascomycota</taxon>
        <taxon>Pezizomycotina</taxon>
        <taxon>Dothideomycetes</taxon>
        <taxon>Dothideomycetes incertae sedis</taxon>
        <taxon>Coniosporium</taxon>
    </lineage>
</organism>
<feature type="non-terminal residue" evidence="1">
    <location>
        <position position="1"/>
    </location>
</feature>
<proteinExistence type="predicted"/>
<evidence type="ECO:0000313" key="1">
    <source>
        <dbReference type="EMBL" id="KAK3076152.1"/>
    </source>
</evidence>
<reference evidence="1" key="1">
    <citation type="submission" date="2024-09" db="EMBL/GenBank/DDBJ databases">
        <title>Black Yeasts Isolated from many extreme environments.</title>
        <authorList>
            <person name="Coleine C."/>
            <person name="Stajich J.E."/>
            <person name="Selbmann L."/>
        </authorList>
    </citation>
    <scope>NUCLEOTIDE SEQUENCE</scope>
    <source>
        <strain evidence="1">CCFEE 5737</strain>
    </source>
</reference>
<evidence type="ECO:0000313" key="2">
    <source>
        <dbReference type="Proteomes" id="UP001186974"/>
    </source>
</evidence>
<gene>
    <name evidence="1" type="ORF">LTS18_013787</name>
</gene>
<accession>A0ACC3DHW1</accession>
<comment type="caution">
    <text evidence="1">The sequence shown here is derived from an EMBL/GenBank/DDBJ whole genome shotgun (WGS) entry which is preliminary data.</text>
</comment>
<dbReference type="EMBL" id="JAWDJW010004310">
    <property type="protein sequence ID" value="KAK3076152.1"/>
    <property type="molecule type" value="Genomic_DNA"/>
</dbReference>
<keyword evidence="2" id="KW-1185">Reference proteome</keyword>